<keyword evidence="1" id="KW-0812">Transmembrane</keyword>
<protein>
    <recommendedName>
        <fullName evidence="4">Nucleotide-diphospho-sugar transferase domain-containing protein</fullName>
    </recommendedName>
</protein>
<dbReference type="SUPFAM" id="SSF53448">
    <property type="entry name" value="Nucleotide-diphospho-sugar transferases"/>
    <property type="match status" value="1"/>
</dbReference>
<evidence type="ECO:0000313" key="3">
    <source>
        <dbReference type="Proteomes" id="UP000001542"/>
    </source>
</evidence>
<keyword evidence="1" id="KW-1133">Transmembrane helix</keyword>
<evidence type="ECO:0008006" key="4">
    <source>
        <dbReference type="Google" id="ProtNLM"/>
    </source>
</evidence>
<evidence type="ECO:0000256" key="1">
    <source>
        <dbReference type="SAM" id="Phobius"/>
    </source>
</evidence>
<dbReference type="Gene3D" id="3.90.550.10">
    <property type="entry name" value="Spore Coat Polysaccharide Biosynthesis Protein SpsA, Chain A"/>
    <property type="match status" value="1"/>
</dbReference>
<gene>
    <name evidence="2" type="ORF">TVAG_225770</name>
</gene>
<proteinExistence type="predicted"/>
<accession>A2DNV6</accession>
<sequence length="377" mass="44951">MFLWLVLQGGASRTSETEYILHTYQSNKKVKESSLDFQSRQFGIVTDYSSDDKSQTEFYKLCVLGDNIRRMIPHVDRILLIPTNFYVSTTNFHYLLSTWNVILRLDYPYLECELINEKQEINHFWFRFKAQMLTMYDKLLYIDHNTYFINSPEDIFRYPTPSSAIDYQSWGITYFEVAHNYDFFLFKPSMTNYYKLLNQTCNWNEYPFLFHQKYENYSSASIGPYDNGILHEILGISTYTMPPNVNVETGPESFKNKYSFTDPRIISFRFLEIKPPWIGNSYADLYWKVIAEQAFDRLGLSFPYKITEKPEEEQNRNEIKKRLNFVQYPIYKVVKCNNELVSFSTVIVIAKSICILFFGLLIIRFLSSYDFDDIYYF</sequence>
<keyword evidence="1" id="KW-0472">Membrane</keyword>
<organism evidence="2 3">
    <name type="scientific">Trichomonas vaginalis (strain ATCC PRA-98 / G3)</name>
    <dbReference type="NCBI Taxonomy" id="412133"/>
    <lineage>
        <taxon>Eukaryota</taxon>
        <taxon>Metamonada</taxon>
        <taxon>Parabasalia</taxon>
        <taxon>Trichomonadida</taxon>
        <taxon>Trichomonadidae</taxon>
        <taxon>Trichomonas</taxon>
    </lineage>
</organism>
<dbReference type="RefSeq" id="XP_001578937.1">
    <property type="nucleotide sequence ID" value="XM_001578887.1"/>
</dbReference>
<reference evidence="2" key="1">
    <citation type="submission" date="2006-10" db="EMBL/GenBank/DDBJ databases">
        <authorList>
            <person name="Amadeo P."/>
            <person name="Zhao Q."/>
            <person name="Wortman J."/>
            <person name="Fraser-Liggett C."/>
            <person name="Carlton J."/>
        </authorList>
    </citation>
    <scope>NUCLEOTIDE SEQUENCE</scope>
    <source>
        <strain evidence="2">G3</strain>
    </source>
</reference>
<dbReference type="KEGG" id="tva:5463454"/>
<dbReference type="VEuPathDB" id="TrichDB:TVAGG3_0289310"/>
<dbReference type="InParanoid" id="A2DNV6"/>
<dbReference type="EMBL" id="DS113224">
    <property type="protein sequence ID" value="EAY17951.1"/>
    <property type="molecule type" value="Genomic_DNA"/>
</dbReference>
<evidence type="ECO:0000313" key="2">
    <source>
        <dbReference type="EMBL" id="EAY17951.1"/>
    </source>
</evidence>
<dbReference type="Proteomes" id="UP000001542">
    <property type="component" value="Unassembled WGS sequence"/>
</dbReference>
<reference evidence="2" key="2">
    <citation type="journal article" date="2007" name="Science">
        <title>Draft genome sequence of the sexually transmitted pathogen Trichomonas vaginalis.</title>
        <authorList>
            <person name="Carlton J.M."/>
            <person name="Hirt R.P."/>
            <person name="Silva J.C."/>
            <person name="Delcher A.L."/>
            <person name="Schatz M."/>
            <person name="Zhao Q."/>
            <person name="Wortman J.R."/>
            <person name="Bidwell S.L."/>
            <person name="Alsmark U.C.M."/>
            <person name="Besteiro S."/>
            <person name="Sicheritz-Ponten T."/>
            <person name="Noel C.J."/>
            <person name="Dacks J.B."/>
            <person name="Foster P.G."/>
            <person name="Simillion C."/>
            <person name="Van de Peer Y."/>
            <person name="Miranda-Saavedra D."/>
            <person name="Barton G.J."/>
            <person name="Westrop G.D."/>
            <person name="Mueller S."/>
            <person name="Dessi D."/>
            <person name="Fiori P.L."/>
            <person name="Ren Q."/>
            <person name="Paulsen I."/>
            <person name="Zhang H."/>
            <person name="Bastida-Corcuera F.D."/>
            <person name="Simoes-Barbosa A."/>
            <person name="Brown M.T."/>
            <person name="Hayes R.D."/>
            <person name="Mukherjee M."/>
            <person name="Okumura C.Y."/>
            <person name="Schneider R."/>
            <person name="Smith A.J."/>
            <person name="Vanacova S."/>
            <person name="Villalvazo M."/>
            <person name="Haas B.J."/>
            <person name="Pertea M."/>
            <person name="Feldblyum T.V."/>
            <person name="Utterback T.R."/>
            <person name="Shu C.L."/>
            <person name="Osoegawa K."/>
            <person name="de Jong P.J."/>
            <person name="Hrdy I."/>
            <person name="Horvathova L."/>
            <person name="Zubacova Z."/>
            <person name="Dolezal P."/>
            <person name="Malik S.B."/>
            <person name="Logsdon J.M. Jr."/>
            <person name="Henze K."/>
            <person name="Gupta A."/>
            <person name="Wang C.C."/>
            <person name="Dunne R.L."/>
            <person name="Upcroft J.A."/>
            <person name="Upcroft P."/>
            <person name="White O."/>
            <person name="Salzberg S.L."/>
            <person name="Tang P."/>
            <person name="Chiu C.-H."/>
            <person name="Lee Y.-S."/>
            <person name="Embley T.M."/>
            <person name="Coombs G.H."/>
            <person name="Mottram J.C."/>
            <person name="Tachezy J."/>
            <person name="Fraser-Liggett C.M."/>
            <person name="Johnson P.J."/>
        </authorList>
    </citation>
    <scope>NUCLEOTIDE SEQUENCE [LARGE SCALE GENOMIC DNA]</scope>
    <source>
        <strain evidence="2">G3</strain>
    </source>
</reference>
<keyword evidence="3" id="KW-1185">Reference proteome</keyword>
<dbReference type="AlphaFoldDB" id="A2DNV6"/>
<dbReference type="InterPro" id="IPR029044">
    <property type="entry name" value="Nucleotide-diphossugar_trans"/>
</dbReference>
<name>A2DNV6_TRIV3</name>
<dbReference type="VEuPathDB" id="TrichDB:TVAG_225770"/>
<feature type="transmembrane region" description="Helical" evidence="1">
    <location>
        <begin position="340"/>
        <end position="363"/>
    </location>
</feature>
<dbReference type="GO" id="GO:0016757">
    <property type="term" value="F:glycosyltransferase activity"/>
    <property type="evidence" value="ECO:0000318"/>
    <property type="project" value="GO_Central"/>
</dbReference>